<organism evidence="14 15">
    <name type="scientific">Carex littledalei</name>
    <dbReference type="NCBI Taxonomy" id="544730"/>
    <lineage>
        <taxon>Eukaryota</taxon>
        <taxon>Viridiplantae</taxon>
        <taxon>Streptophyta</taxon>
        <taxon>Embryophyta</taxon>
        <taxon>Tracheophyta</taxon>
        <taxon>Spermatophyta</taxon>
        <taxon>Magnoliopsida</taxon>
        <taxon>Liliopsida</taxon>
        <taxon>Poales</taxon>
        <taxon>Cyperaceae</taxon>
        <taxon>Cyperoideae</taxon>
        <taxon>Cariceae</taxon>
        <taxon>Carex</taxon>
        <taxon>Carex subgen. Euthyceras</taxon>
    </lineage>
</organism>
<proteinExistence type="inferred from homology"/>
<dbReference type="Pfam" id="PF05253">
    <property type="entry name" value="zf-U11-48K"/>
    <property type="match status" value="1"/>
</dbReference>
<dbReference type="AlphaFoldDB" id="A0A833R063"/>
<dbReference type="GO" id="GO:0030488">
    <property type="term" value="P:tRNA methylation"/>
    <property type="evidence" value="ECO:0007669"/>
    <property type="project" value="InterPro"/>
</dbReference>
<keyword evidence="8 12" id="KW-0862">Zinc</keyword>
<comment type="similarity">
    <text evidence="1 12">Belongs to the methyltransferase TRM13 family.</text>
</comment>
<dbReference type="GO" id="GO:0106050">
    <property type="term" value="F:tRNA 2'-O-methyltransferase activity"/>
    <property type="evidence" value="ECO:0007669"/>
    <property type="project" value="UniProtKB-UniRule"/>
</dbReference>
<keyword evidence="4 12" id="KW-0949">S-adenosyl-L-methionine</keyword>
<dbReference type="InterPro" id="IPR039044">
    <property type="entry name" value="Trm13"/>
</dbReference>
<feature type="domain" description="CHHC U11-48K-type" evidence="13">
    <location>
        <begin position="45"/>
        <end position="72"/>
    </location>
</feature>
<dbReference type="InterPro" id="IPR022776">
    <property type="entry name" value="TRM13/UPF0224_CHHC_Znf_dom"/>
</dbReference>
<evidence type="ECO:0000313" key="15">
    <source>
        <dbReference type="Proteomes" id="UP000623129"/>
    </source>
</evidence>
<comment type="catalytic activity">
    <reaction evidence="10 12">
        <text>cytidine(4) in tRNA(Gly)(GCC) + S-adenosyl-L-methionine = 2'-O-methylcytidine(4) in tRNA(Gly)(GCC) + S-adenosyl-L-homocysteine + H(+)</text>
        <dbReference type="Rhea" id="RHEA:43192"/>
        <dbReference type="Rhea" id="RHEA-COMP:10399"/>
        <dbReference type="Rhea" id="RHEA-COMP:10400"/>
        <dbReference type="ChEBI" id="CHEBI:15378"/>
        <dbReference type="ChEBI" id="CHEBI:57856"/>
        <dbReference type="ChEBI" id="CHEBI:59789"/>
        <dbReference type="ChEBI" id="CHEBI:74495"/>
        <dbReference type="ChEBI" id="CHEBI:82748"/>
        <dbReference type="EC" id="2.1.1.225"/>
    </reaction>
</comment>
<evidence type="ECO:0000256" key="11">
    <source>
        <dbReference type="ARBA" id="ARBA00049393"/>
    </source>
</evidence>
<keyword evidence="5 12" id="KW-0819">tRNA processing</keyword>
<dbReference type="GO" id="GO:0008270">
    <property type="term" value="F:zinc ion binding"/>
    <property type="evidence" value="ECO:0007669"/>
    <property type="project" value="UniProtKB-KW"/>
</dbReference>
<evidence type="ECO:0000256" key="4">
    <source>
        <dbReference type="ARBA" id="ARBA00022691"/>
    </source>
</evidence>
<dbReference type="EMBL" id="SWLB01000013">
    <property type="protein sequence ID" value="KAF3330811.1"/>
    <property type="molecule type" value="Genomic_DNA"/>
</dbReference>
<dbReference type="InterPro" id="IPR029063">
    <property type="entry name" value="SAM-dependent_MTases_sf"/>
</dbReference>
<evidence type="ECO:0000256" key="5">
    <source>
        <dbReference type="ARBA" id="ARBA00022694"/>
    </source>
</evidence>
<dbReference type="PANTHER" id="PTHR12998">
    <property type="entry name" value="TRNA:M(4)X MODIFICATION ENZYME TRM13 HOMOLOG"/>
    <property type="match status" value="1"/>
</dbReference>
<evidence type="ECO:0000259" key="13">
    <source>
        <dbReference type="PROSITE" id="PS51800"/>
    </source>
</evidence>
<evidence type="ECO:0000256" key="2">
    <source>
        <dbReference type="ARBA" id="ARBA00022603"/>
    </source>
</evidence>
<dbReference type="PROSITE" id="PS51800">
    <property type="entry name" value="ZF_CHHC_U11_48K"/>
    <property type="match status" value="1"/>
</dbReference>
<dbReference type="EC" id="2.1.1.225" evidence="12"/>
<keyword evidence="7 12" id="KW-0863">Zinc-finger</keyword>
<accession>A0A833R063</accession>
<dbReference type="Pfam" id="PF05206">
    <property type="entry name" value="TRM13"/>
    <property type="match status" value="1"/>
</dbReference>
<gene>
    <name evidence="14" type="ORF">FCM35_KLT04165</name>
</gene>
<dbReference type="InterPro" id="IPR007871">
    <property type="entry name" value="Methyltransferase_TRM13"/>
</dbReference>
<evidence type="ECO:0000256" key="6">
    <source>
        <dbReference type="ARBA" id="ARBA00022723"/>
    </source>
</evidence>
<dbReference type="InterPro" id="IPR021721">
    <property type="entry name" value="Znf_CCCH-type_TRM13"/>
</dbReference>
<dbReference type="OrthoDB" id="258806at2759"/>
<dbReference type="PANTHER" id="PTHR12998:SF0">
    <property type="entry name" value="TRNA:M(4)X MODIFICATION ENZYME TRM13 HOMOLOG"/>
    <property type="match status" value="1"/>
</dbReference>
<comment type="catalytic activity">
    <reaction evidence="9 12">
        <text>cytidine(4) in tRNA(Pro) + S-adenosyl-L-methionine = 2'-O-methylcytidine(4) in tRNA(Pro) + S-adenosyl-L-homocysteine + H(+)</text>
        <dbReference type="Rhea" id="RHEA:32767"/>
        <dbReference type="Rhea" id="RHEA-COMP:10397"/>
        <dbReference type="Rhea" id="RHEA-COMP:10398"/>
        <dbReference type="ChEBI" id="CHEBI:15378"/>
        <dbReference type="ChEBI" id="CHEBI:57856"/>
        <dbReference type="ChEBI" id="CHEBI:59789"/>
        <dbReference type="ChEBI" id="CHEBI:74495"/>
        <dbReference type="ChEBI" id="CHEBI:82748"/>
        <dbReference type="EC" id="2.1.1.225"/>
    </reaction>
</comment>
<dbReference type="Proteomes" id="UP000623129">
    <property type="component" value="Unassembled WGS sequence"/>
</dbReference>
<evidence type="ECO:0000256" key="12">
    <source>
        <dbReference type="RuleBase" id="RU367103"/>
    </source>
</evidence>
<evidence type="ECO:0000313" key="14">
    <source>
        <dbReference type="EMBL" id="KAF3330811.1"/>
    </source>
</evidence>
<comment type="caution">
    <text evidence="14">The sequence shown here is derived from an EMBL/GenBank/DDBJ whole genome shotgun (WGS) entry which is preliminary data.</text>
</comment>
<name>A0A833R063_9POAL</name>
<evidence type="ECO:0000256" key="3">
    <source>
        <dbReference type="ARBA" id="ARBA00022679"/>
    </source>
</evidence>
<keyword evidence="15" id="KW-1185">Reference proteome</keyword>
<dbReference type="Pfam" id="PF11722">
    <property type="entry name" value="zf-TRM13_CCCH"/>
    <property type="match status" value="1"/>
</dbReference>
<sequence>MSGELEATGIRCHFWLPNKRRHCANAPLPSSLYCGNHNPSSAPSRVPCPIDPSHTVLQDSLELHIKRCPFKKQADALEAQPYYIKSINSGSDEPLVSSAEKRGLLRKLNTSEFWGLIHKIKSVHSSAVQDLRDSYLVPESCEKWLKGQSDKSLPYQEKHVVQQASILGNMESFGILQNQTNEAAAKTVDSKPEVGIDDLAVVEFGAGRGYLTQMLADCYGVRKVFLVERRSYKLKADRSLRQNESLALERLRIDIEDLNLCGVDSLKGIPYLATGKHLCGPATDLTINCCIRDRKEGEIKIKGIAIATCCHHLCQWKHYKNKRFLSDIGINKEEFHAMTWFSSWAVDGDHSSDNPSIQDGIKPPEISKKNEVGFDQGGIENIIRSIPATERAAFGFMCKEIIDTGRLHWLKENGFDAQLVSYVPPSISPENHLLVAKNQS</sequence>
<evidence type="ECO:0000256" key="10">
    <source>
        <dbReference type="ARBA" id="ARBA00048635"/>
    </source>
</evidence>
<reference evidence="14" key="1">
    <citation type="submission" date="2020-01" db="EMBL/GenBank/DDBJ databases">
        <title>Genome sequence of Kobresia littledalei, the first chromosome-level genome in the family Cyperaceae.</title>
        <authorList>
            <person name="Qu G."/>
        </authorList>
    </citation>
    <scope>NUCLEOTIDE SEQUENCE</scope>
    <source>
        <strain evidence="14">C.B.Clarke</strain>
        <tissue evidence="14">Leaf</tissue>
    </source>
</reference>
<evidence type="ECO:0000256" key="8">
    <source>
        <dbReference type="ARBA" id="ARBA00022833"/>
    </source>
</evidence>
<keyword evidence="2 12" id="KW-0489">Methyltransferase</keyword>
<evidence type="ECO:0000256" key="1">
    <source>
        <dbReference type="ARBA" id="ARBA00005265"/>
    </source>
</evidence>
<dbReference type="SUPFAM" id="SSF53335">
    <property type="entry name" value="S-adenosyl-L-methionine-dependent methyltransferases"/>
    <property type="match status" value="1"/>
</dbReference>
<evidence type="ECO:0000256" key="9">
    <source>
        <dbReference type="ARBA" id="ARBA00048165"/>
    </source>
</evidence>
<keyword evidence="6 12" id="KW-0479">Metal-binding</keyword>
<protein>
    <recommendedName>
        <fullName evidence="12">tRNA:m(4)X modification enzyme TRM13</fullName>
        <ecNumber evidence="12">2.1.1.225</ecNumber>
    </recommendedName>
</protein>
<comment type="catalytic activity">
    <reaction evidence="11 12">
        <text>adenosine(4) in tRNA(His) + S-adenosyl-L-methionine = 2'-O-methyladenosine(4) in tRNA(His) + S-adenosyl-L-homocysteine + H(+)</text>
        <dbReference type="Rhea" id="RHEA:43196"/>
        <dbReference type="Rhea" id="RHEA-COMP:10401"/>
        <dbReference type="Rhea" id="RHEA-COMP:10402"/>
        <dbReference type="ChEBI" id="CHEBI:15378"/>
        <dbReference type="ChEBI" id="CHEBI:57856"/>
        <dbReference type="ChEBI" id="CHEBI:59789"/>
        <dbReference type="ChEBI" id="CHEBI:74411"/>
        <dbReference type="ChEBI" id="CHEBI:74477"/>
        <dbReference type="EC" id="2.1.1.225"/>
    </reaction>
</comment>
<keyword evidence="3 12" id="KW-0808">Transferase</keyword>
<evidence type="ECO:0000256" key="7">
    <source>
        <dbReference type="ARBA" id="ARBA00022771"/>
    </source>
</evidence>
<comment type="function">
    <text evidence="12">tRNA methylase which 2'-O-methylates cytidine(4) in tRNA(Pro) and tRNA(Gly)(GCC), and adenosine(4) in tRNA(His).</text>
</comment>